<dbReference type="InterPro" id="IPR008896">
    <property type="entry name" value="TIC214"/>
</dbReference>
<feature type="region of interest" description="Disordered" evidence="3">
    <location>
        <begin position="1563"/>
        <end position="1588"/>
    </location>
</feature>
<dbReference type="Pfam" id="PF05758">
    <property type="entry name" value="Ycf1"/>
    <property type="match status" value="3"/>
</dbReference>
<feature type="transmembrane region" description="Helical" evidence="2">
    <location>
        <begin position="89"/>
        <end position="106"/>
    </location>
</feature>
<geneLocation type="chloroplast" evidence="4"/>
<keyword evidence="2" id="KW-0472">Membrane</keyword>
<accession>D3WCQ2</accession>
<keyword evidence="2" id="KW-0813">Transport</keyword>
<dbReference type="GO" id="GO:0009706">
    <property type="term" value="C:chloroplast inner membrane"/>
    <property type="evidence" value="ECO:0007669"/>
    <property type="project" value="UniProtKB-SubCell"/>
</dbReference>
<feature type="compositionally biased region" description="Basic and acidic residues" evidence="3">
    <location>
        <begin position="1570"/>
        <end position="1582"/>
    </location>
</feature>
<comment type="subcellular location">
    <subcellularLocation>
        <location evidence="1">Membrane</location>
        <topology evidence="1">Multi-pass membrane protein</topology>
    </subcellularLocation>
    <subcellularLocation>
        <location evidence="2">Plastid</location>
        <location evidence="2">Chloroplast inner membrane</location>
    </subcellularLocation>
</comment>
<keyword evidence="2" id="KW-1133">Transmembrane helix</keyword>
<proteinExistence type="inferred from homology"/>
<comment type="subunit">
    <text evidence="2">Part of the Tic complex.</text>
</comment>
<feature type="transmembrane region" description="Helical" evidence="2">
    <location>
        <begin position="126"/>
        <end position="145"/>
    </location>
</feature>
<feature type="transmembrane region" description="Helical" evidence="2">
    <location>
        <begin position="166"/>
        <end position="184"/>
    </location>
</feature>
<organism evidence="4">
    <name type="scientific">Phoradendron leucarpum</name>
    <name type="common">American mistletoe</name>
    <name type="synonym">Phoradendron serotinum</name>
    <dbReference type="NCBI Taxonomy" id="3970"/>
    <lineage>
        <taxon>Eukaryota</taxon>
        <taxon>Viridiplantae</taxon>
        <taxon>Streptophyta</taxon>
        <taxon>Embryophyta</taxon>
        <taxon>Tracheophyta</taxon>
        <taxon>Spermatophyta</taxon>
        <taxon>Magnoliopsida</taxon>
        <taxon>eudicotyledons</taxon>
        <taxon>Gunneridae</taxon>
        <taxon>Pentapetalae</taxon>
        <taxon>Santalales</taxon>
        <taxon>Viscaceae</taxon>
        <taxon>Phoradendron</taxon>
    </lineage>
</organism>
<evidence type="ECO:0000256" key="3">
    <source>
        <dbReference type="SAM" id="MobiDB-lite"/>
    </source>
</evidence>
<protein>
    <recommendedName>
        <fullName evidence="2">Protein TIC 214</fullName>
    </recommendedName>
    <alternativeName>
        <fullName evidence="2">Translocon at the inner envelope membrane of chloroplasts 214</fullName>
    </alternativeName>
</protein>
<keyword evidence="2" id="KW-0812">Transmembrane</keyword>
<reference evidence="4" key="1">
    <citation type="journal article" date="2010" name="Proc. Natl. Acad. Sci. U.S.A.">
        <title>Phylogenetic analysis of 83 plastid genes further resolves the early diversification of eudicots.</title>
        <authorList>
            <person name="Moore M.J."/>
            <person name="Soltis P.S."/>
            <person name="Bell C.D."/>
            <person name="Burleigh J.G."/>
            <person name="Soltis D.E."/>
        </authorList>
    </citation>
    <scope>NUCLEOTIDE SEQUENCE</scope>
</reference>
<dbReference type="GO" id="GO:0015031">
    <property type="term" value="P:protein transport"/>
    <property type="evidence" value="ECO:0007669"/>
    <property type="project" value="UniProtKB-KW"/>
</dbReference>
<gene>
    <name evidence="4" type="primary">ycf1</name>
    <name evidence="2" type="synonym">TIC214</name>
</gene>
<keyword evidence="2 4" id="KW-0150">Chloroplast</keyword>
<dbReference type="EMBL" id="GQ997778">
    <property type="protein sequence ID" value="ADD30911.1"/>
    <property type="molecule type" value="Genomic_DNA"/>
</dbReference>
<feature type="transmembrane region" description="Helical" evidence="2">
    <location>
        <begin position="261"/>
        <end position="279"/>
    </location>
</feature>
<evidence type="ECO:0000256" key="1">
    <source>
        <dbReference type="ARBA" id="ARBA00004141"/>
    </source>
</evidence>
<evidence type="ECO:0000256" key="2">
    <source>
        <dbReference type="RuleBase" id="RU364085"/>
    </source>
</evidence>
<sequence>MIYQSFRLDNQVFLCMKITHSVILVGLYYGFMTTFSLGPSYLFFFGFSPPVEENRTEHVSAITGFLTGQFIMLISIFSSPLHLALTRPYTVTVLAIPYLFFHLFLNNHKHCFDFGYTSTINSMRNLSMQCIFLNNIIFQFLNLFLLPSSMSSRIVHIVMFRCHNKILFVISSFIGWLIGIIFFMKWVKVGYVYICQQKNSNRLKRCIRYIKNIVSSTSINNLYISILLNTFPENITKFIGSKTYYHSRLVKNIVSEFIKNYMSRILSILLFITCIYYLVRIPSPILTKKRKESTEMQENKIEGRKQNSDMKESREIFTVDMVRYLVPGEANNELSKATCYDKKSVSKIHYLDDNTNLILQTKKKEDKTFVWLKRFEHTLVTFLFDYQQWNRPLRYIKNYQLENDVRNEMSNFFFYTCSSDGKTTISFTYLSSLFTLLEMIKRKKLLFKNDLYNKNNNWRSTNEQKKNNQSNQFLKRMDALDKKNGLKKILEKRTRFCNKDKEYLQKQYDPFVNGSFRGTTKNYSSFSIDSFIENAINRVWINKIHGILFTDYRQIEQNKNETFDQKKSLLMKSKVYLLTCISQFDKKNEYTLNLCKGVFFFTKKEKMDYEYRTKDVTIFLIKKIITLNNLKFIRQKSIGVQTICKKVPKWSYKLIDELEQQLGENEQVAEDHYDIRSRRAKRIVIFTDYQKNYSSYYNMNNINESDNPDHVDEVTLIRYSQQSDFRRDLIKGTMRAQRRKTVMGELFQVNTSSSLFWDRRNKIFFFNFEKLKKLKIFIFRNKMSIISKLKKKTNNTTEERKKVETIEKKLEDKIRIEEIAETWDTILFAQGIRGCMLIIQSILRKYFFLPLLIIVKNCSHMLLFQSPEWLEDLKKWNREMHVKCTYNGVQLSEKEFPKNWLTDGLQIKILFPFCLKPWRSRLRSSHHIDPIKKKEKDTFCYLTVWGMEADLPFGSPRKRPSFFKPLFKRLEKKIIKWIEKTFFRVLRVVRDKKYFLRISTKKEWIIKNIFEKIIKNLLKKENVLELKQDVSSDKRDSKIINRMNHESFIPIFSDSSIKNSMLEQKMKDLRIDKKNQINNKMIIKENKKKIVLQNKSNIQKSSKNKSTIKKILESPKIFFFNIKKKTRLIRMKYDFIKNKMNKSAIDIIFVCCIINTRTINDVQFFLESTRKLIENICNESNQYIDKKNQTTRIILMIYTLKKSIYLNKNCMNSHILCNLSLSQTYLFYQFSKIQVTKLDKFRYILQNHGTSLFLKNEIKEFFRMERIHSDSKLRRTLGFMSEMKQWKFWLLRYHYQYDFSPIRWYRLSIKWRRKNRLVNQSIFFFHICDFFLYDMKVQFIHNEKKKTDYEELSLLQNKKENIIKNDLFDSISYNFFHYEYTNATIFKRLPLNVICQKNKESQKENYNIHKRQLFDMLGPFHNYLEDDGIKYIKKNLYRYIYCQINHFFLKKIYIDPLIDIDTGTNNGHLMITGTNNSGMDLIDNNKSILFITIHQQEKLFYKIWNWIGMNEQILINCPRSKNCSFIPKIFRFYNQYKIKPWLIPIQLLCLHFHENDSEKKNNRTTQKCFSLEKNRRNEEKGTRQGNRSDVQNQNSIFLSNQKKIEDFDTKSNMQKLRKRYRNHTETELDFFLQRLFFFQLRWDESLNLKMINNIKVYCFLIRLKNPKYMVLSSIQREEIRLDRMLKKDISLKELIKTGILIIEPVRLSVKKDRNFIMMYQTVAISLVHNSKKNPTQIYQEKKYNVNLNIKSIEKKKLFGKKEKKNEKEIDYLLISENIFSVRRYREFRVKMSFYLNKRDHFYNINIYNRKNLNFGHFLDENDNLDINHTTNKFKKLKLFFFSNYRLEDLTCMNRYWFNTNNSSRFSMLRICK</sequence>
<keyword evidence="2" id="KW-1001">Plastid inner membrane</keyword>
<keyword evidence="2 4" id="KW-0934">Plastid</keyword>
<keyword evidence="2" id="KW-0653">Protein transport</keyword>
<feature type="transmembrane region" description="Helical" evidence="2">
    <location>
        <begin position="21"/>
        <end position="47"/>
    </location>
</feature>
<evidence type="ECO:0000313" key="4">
    <source>
        <dbReference type="EMBL" id="ADD30911.1"/>
    </source>
</evidence>
<comment type="similarity">
    <text evidence="2">Belongs to the TIC214 family.</text>
</comment>
<comment type="function">
    <text evidence="2">Involved in protein precursor import into chloroplasts. May be part of an intermediate translocation complex acting as a protein-conducting channel at the inner envelope.</text>
</comment>
<dbReference type="PANTHER" id="PTHR33163">
    <property type="entry name" value="PROTEIN TIC 214-RELATED"/>
    <property type="match status" value="1"/>
</dbReference>
<dbReference type="PANTHER" id="PTHR33163:SF40">
    <property type="entry name" value="PROTEIN TIC 214"/>
    <property type="match status" value="1"/>
</dbReference>
<name>D3WCQ2_PHOLC</name>